<evidence type="ECO:0000313" key="4">
    <source>
        <dbReference type="EMBL" id="MPY09936.1"/>
    </source>
</evidence>
<reference evidence="5" key="1">
    <citation type="submission" date="2019-07" db="EMBL/GenBank/DDBJ databases">
        <title>Arthrobacter KR32 sp. nov., isolated from mountain cheese made of cows milk.</title>
        <authorList>
            <person name="Flegler A."/>
        </authorList>
    </citation>
    <scope>NUCLEOTIDE SEQUENCE [LARGE SCALE GENOMIC DNA]</scope>
    <source>
        <strain evidence="5">KR32</strain>
    </source>
</reference>
<dbReference type="Proteomes" id="UP000326464">
    <property type="component" value="Unassembled WGS sequence"/>
</dbReference>
<dbReference type="SUPFAM" id="SSF51735">
    <property type="entry name" value="NAD(P)-binding Rossmann-fold domains"/>
    <property type="match status" value="1"/>
</dbReference>
<dbReference type="GO" id="GO:0016491">
    <property type="term" value="F:oxidoreductase activity"/>
    <property type="evidence" value="ECO:0007669"/>
    <property type="project" value="UniProtKB-KW"/>
</dbReference>
<evidence type="ECO:0000256" key="3">
    <source>
        <dbReference type="ARBA" id="ARBA00071493"/>
    </source>
</evidence>
<sequence length="319" mass="32923">MNTFDSPFTAASTALEVVRGVDLTGRTAVVTGAASGIGIETARALAHAGADVTIAVRDVDAGHRVAGDITRSSGGAVVQVRPLDLADLSAVDRFTGEWSGPLHLLVNNAGIMMTPELRTPLGWELQFATNHLGHAALAIGLHGALAAAGGARIVSLSSSGHGMSDIVYEDLFFRQRPYDAGHAYGQSKTANALFAVGATRRWAADGITANAVMPGGIWTNLQRHWDPSVLAATKAQVAAAGMSAKTPEQGAATSVFAAASPLLDGVGGLYLEDCHEAEVVPAIIDGVSGVRPYAVDPENADRLWDVTLDLLGGARRSVS</sequence>
<dbReference type="InterPro" id="IPR036291">
    <property type="entry name" value="NAD(P)-bd_dom_sf"/>
</dbReference>
<keyword evidence="2" id="KW-0560">Oxidoreductase</keyword>
<comment type="caution">
    <text evidence="4">The sequence shown here is derived from an EMBL/GenBank/DDBJ whole genome shotgun (WGS) entry which is preliminary data.</text>
</comment>
<dbReference type="EMBL" id="VJXX01000001">
    <property type="protein sequence ID" value="MPY09936.1"/>
    <property type="molecule type" value="Genomic_DNA"/>
</dbReference>
<organism evidence="4 5">
    <name type="scientific">Arthrobacter bussei</name>
    <dbReference type="NCBI Taxonomy" id="2594179"/>
    <lineage>
        <taxon>Bacteria</taxon>
        <taxon>Bacillati</taxon>
        <taxon>Actinomycetota</taxon>
        <taxon>Actinomycetes</taxon>
        <taxon>Micrococcales</taxon>
        <taxon>Micrococcaceae</taxon>
        <taxon>Arthrobacter</taxon>
    </lineage>
</organism>
<dbReference type="PANTHER" id="PTHR24320:SF227">
    <property type="entry name" value="RETINOL DEHYDROGENASE 11"/>
    <property type="match status" value="1"/>
</dbReference>
<dbReference type="InterPro" id="IPR002347">
    <property type="entry name" value="SDR_fam"/>
</dbReference>
<dbReference type="PRINTS" id="PR00081">
    <property type="entry name" value="GDHRDH"/>
</dbReference>
<dbReference type="FunFam" id="3.40.50.720:FF:000594">
    <property type="entry name" value="Short-chain oxidoreductase"/>
    <property type="match status" value="1"/>
</dbReference>
<gene>
    <name evidence="4" type="ORF">FNH21_04270</name>
</gene>
<dbReference type="OrthoDB" id="4577644at2"/>
<dbReference type="Pfam" id="PF00106">
    <property type="entry name" value="adh_short"/>
    <property type="match status" value="1"/>
</dbReference>
<evidence type="ECO:0000256" key="1">
    <source>
        <dbReference type="ARBA" id="ARBA00006484"/>
    </source>
</evidence>
<keyword evidence="5" id="KW-1185">Reference proteome</keyword>
<name>A0A7X1NNB1_9MICC</name>
<proteinExistence type="inferred from homology"/>
<protein>
    <recommendedName>
        <fullName evidence="3">Probable oxidoreductase</fullName>
    </recommendedName>
</protein>
<comment type="similarity">
    <text evidence="1">Belongs to the short-chain dehydrogenases/reductases (SDR) family.</text>
</comment>
<evidence type="ECO:0000256" key="2">
    <source>
        <dbReference type="ARBA" id="ARBA00023002"/>
    </source>
</evidence>
<evidence type="ECO:0000313" key="5">
    <source>
        <dbReference type="Proteomes" id="UP000326464"/>
    </source>
</evidence>
<dbReference type="Gene3D" id="3.40.50.720">
    <property type="entry name" value="NAD(P)-binding Rossmann-like Domain"/>
    <property type="match status" value="1"/>
</dbReference>
<dbReference type="PANTHER" id="PTHR24320">
    <property type="entry name" value="RETINOL DEHYDROGENASE"/>
    <property type="match status" value="1"/>
</dbReference>
<accession>A0A7X1NNB1</accession>
<dbReference type="AlphaFoldDB" id="A0A7X1NNB1"/>